<reference evidence="2 3" key="1">
    <citation type="submission" date="2020-02" db="EMBL/GenBank/DDBJ databases">
        <title>Draft genome sequence of Haematococcus lacustris strain NIES-144.</title>
        <authorList>
            <person name="Morimoto D."/>
            <person name="Nakagawa S."/>
            <person name="Yoshida T."/>
            <person name="Sawayama S."/>
        </authorList>
    </citation>
    <scope>NUCLEOTIDE SEQUENCE [LARGE SCALE GENOMIC DNA]</scope>
    <source>
        <strain evidence="2 3">NIES-144</strain>
    </source>
</reference>
<feature type="compositionally biased region" description="Basic and acidic residues" evidence="1">
    <location>
        <begin position="11"/>
        <end position="26"/>
    </location>
</feature>
<evidence type="ECO:0000313" key="2">
    <source>
        <dbReference type="EMBL" id="GFH06538.1"/>
    </source>
</evidence>
<protein>
    <submittedName>
        <fullName evidence="2">Uncharacterized protein</fullName>
    </submittedName>
</protein>
<dbReference type="EMBL" id="BLLF01000043">
    <property type="protein sequence ID" value="GFH06538.1"/>
    <property type="molecule type" value="Genomic_DNA"/>
</dbReference>
<accession>A0A699YFC4</accession>
<gene>
    <name evidence="2" type="ORF">HaLaN_01185</name>
</gene>
<proteinExistence type="predicted"/>
<comment type="caution">
    <text evidence="2">The sequence shown here is derived from an EMBL/GenBank/DDBJ whole genome shotgun (WGS) entry which is preliminary data.</text>
</comment>
<keyword evidence="3" id="KW-1185">Reference proteome</keyword>
<dbReference type="Proteomes" id="UP000485058">
    <property type="component" value="Unassembled WGS sequence"/>
</dbReference>
<evidence type="ECO:0000313" key="3">
    <source>
        <dbReference type="Proteomes" id="UP000485058"/>
    </source>
</evidence>
<evidence type="ECO:0000256" key="1">
    <source>
        <dbReference type="SAM" id="MobiDB-lite"/>
    </source>
</evidence>
<dbReference type="AlphaFoldDB" id="A0A699YFC4"/>
<feature type="region of interest" description="Disordered" evidence="1">
    <location>
        <begin position="1"/>
        <end position="28"/>
    </location>
</feature>
<name>A0A699YFC4_HAELA</name>
<sequence length="78" mass="8586">GLLRRAQRAPGADRGHRQSQDDDNHRWGPKLIGNLPVLGNTHWPDSPLDNSKHGSLTVSLAGKSLVLLTPQTFKVKEK</sequence>
<organism evidence="2 3">
    <name type="scientific">Haematococcus lacustris</name>
    <name type="common">Green alga</name>
    <name type="synonym">Haematococcus pluvialis</name>
    <dbReference type="NCBI Taxonomy" id="44745"/>
    <lineage>
        <taxon>Eukaryota</taxon>
        <taxon>Viridiplantae</taxon>
        <taxon>Chlorophyta</taxon>
        <taxon>core chlorophytes</taxon>
        <taxon>Chlorophyceae</taxon>
        <taxon>CS clade</taxon>
        <taxon>Chlamydomonadales</taxon>
        <taxon>Haematococcaceae</taxon>
        <taxon>Haematococcus</taxon>
    </lineage>
</organism>
<feature type="non-terminal residue" evidence="2">
    <location>
        <position position="1"/>
    </location>
</feature>